<dbReference type="SUPFAM" id="SSF46785">
    <property type="entry name" value="Winged helix' DNA-binding domain"/>
    <property type="match status" value="1"/>
</dbReference>
<proteinExistence type="predicted"/>
<protein>
    <recommendedName>
        <fullName evidence="1">HTH marR-type domain-containing protein</fullName>
    </recommendedName>
</protein>
<dbReference type="Gene3D" id="1.10.10.10">
    <property type="entry name" value="Winged helix-like DNA-binding domain superfamily/Winged helix DNA-binding domain"/>
    <property type="match status" value="1"/>
</dbReference>
<reference evidence="2" key="2">
    <citation type="submission" date="2020-09" db="EMBL/GenBank/DDBJ databases">
        <authorList>
            <person name="Sun Q."/>
            <person name="Zhou Y."/>
        </authorList>
    </citation>
    <scope>NUCLEOTIDE SEQUENCE</scope>
    <source>
        <strain evidence="2">CGMCC 4.7430</strain>
    </source>
</reference>
<dbReference type="Pfam" id="PF12802">
    <property type="entry name" value="MarR_2"/>
    <property type="match status" value="1"/>
</dbReference>
<gene>
    <name evidence="2" type="ORF">GCM10012278_86710</name>
</gene>
<evidence type="ECO:0000259" key="1">
    <source>
        <dbReference type="Pfam" id="PF12802"/>
    </source>
</evidence>
<organism evidence="2 3">
    <name type="scientific">Nonomuraea glycinis</name>
    <dbReference type="NCBI Taxonomy" id="2047744"/>
    <lineage>
        <taxon>Bacteria</taxon>
        <taxon>Bacillati</taxon>
        <taxon>Actinomycetota</taxon>
        <taxon>Actinomycetes</taxon>
        <taxon>Streptosporangiales</taxon>
        <taxon>Streptosporangiaceae</taxon>
        <taxon>Nonomuraea</taxon>
    </lineage>
</organism>
<accession>A0A918EBL6</accession>
<dbReference type="InterPro" id="IPR036390">
    <property type="entry name" value="WH_DNA-bd_sf"/>
</dbReference>
<dbReference type="InterPro" id="IPR036388">
    <property type="entry name" value="WH-like_DNA-bd_sf"/>
</dbReference>
<sequence>MWCIMGRMNGLELFLLGHKLIRIGQDAIPRSGFHALTNSARTILVDVFEHPGSSIREVTERTGFPQSLVSSSVARFREDGLVVTETDPADRRRTLVRPAPGVPEKGRRNAESMTVDGALAEALGVEVAEVADLVATLDSLARRLAGAPT</sequence>
<dbReference type="AlphaFoldDB" id="A0A918EBL6"/>
<evidence type="ECO:0000313" key="3">
    <source>
        <dbReference type="Proteomes" id="UP000660745"/>
    </source>
</evidence>
<evidence type="ECO:0000313" key="2">
    <source>
        <dbReference type="EMBL" id="GGP17604.1"/>
    </source>
</evidence>
<reference evidence="2" key="1">
    <citation type="journal article" date="2014" name="Int. J. Syst. Evol. Microbiol.">
        <title>Complete genome sequence of Corynebacterium casei LMG S-19264T (=DSM 44701T), isolated from a smear-ripened cheese.</title>
        <authorList>
            <consortium name="US DOE Joint Genome Institute (JGI-PGF)"/>
            <person name="Walter F."/>
            <person name="Albersmeier A."/>
            <person name="Kalinowski J."/>
            <person name="Ruckert C."/>
        </authorList>
    </citation>
    <scope>NUCLEOTIDE SEQUENCE</scope>
    <source>
        <strain evidence="2">CGMCC 4.7430</strain>
    </source>
</reference>
<keyword evidence="3" id="KW-1185">Reference proteome</keyword>
<dbReference type="InterPro" id="IPR000835">
    <property type="entry name" value="HTH_MarR-typ"/>
</dbReference>
<name>A0A918EBL6_9ACTN</name>
<feature type="domain" description="HTH marR-type" evidence="1">
    <location>
        <begin position="49"/>
        <end position="93"/>
    </location>
</feature>
<dbReference type="EMBL" id="BMNK01000025">
    <property type="protein sequence ID" value="GGP17604.1"/>
    <property type="molecule type" value="Genomic_DNA"/>
</dbReference>
<dbReference type="GO" id="GO:0003700">
    <property type="term" value="F:DNA-binding transcription factor activity"/>
    <property type="evidence" value="ECO:0007669"/>
    <property type="project" value="InterPro"/>
</dbReference>
<dbReference type="Proteomes" id="UP000660745">
    <property type="component" value="Unassembled WGS sequence"/>
</dbReference>
<comment type="caution">
    <text evidence="2">The sequence shown here is derived from an EMBL/GenBank/DDBJ whole genome shotgun (WGS) entry which is preliminary data.</text>
</comment>